<dbReference type="STRING" id="4565.A0A3B6RQM5"/>
<reference evidence="2" key="1">
    <citation type="submission" date="2018-08" db="EMBL/GenBank/DDBJ databases">
        <authorList>
            <person name="Rossello M."/>
        </authorList>
    </citation>
    <scope>NUCLEOTIDE SEQUENCE [LARGE SCALE GENOMIC DNA]</scope>
    <source>
        <strain evidence="2">cv. Chinese Spring</strain>
    </source>
</reference>
<dbReference type="Gramene" id="TraesCS7A03G1143700.1">
    <property type="protein sequence ID" value="TraesCS7A03G1143700.1.CDS1"/>
    <property type="gene ID" value="TraesCS7A03G1143700"/>
</dbReference>
<keyword evidence="3" id="KW-1185">Reference proteome</keyword>
<dbReference type="Gramene" id="TraesWEE_scaffold_013338_01G000100.1">
    <property type="protein sequence ID" value="TraesWEE_scaffold_013338_01G000100.1"/>
    <property type="gene ID" value="TraesWEE_scaffold_013338_01G000100"/>
</dbReference>
<name>A0A3B6RQM5_WHEAT</name>
<dbReference type="PANTHER" id="PTHR33800:SF11">
    <property type="entry name" value="F-BOX DOMAIN-CONTAINING PROTEIN"/>
    <property type="match status" value="1"/>
</dbReference>
<dbReference type="Gramene" id="TraesCS7A02G471700.1">
    <property type="protein sequence ID" value="TraesCS7A02G471700.1.cds1"/>
    <property type="gene ID" value="TraesCS7A02G471700"/>
</dbReference>
<evidence type="ECO:0000313" key="3">
    <source>
        <dbReference type="Proteomes" id="UP000019116"/>
    </source>
</evidence>
<dbReference type="OrthoDB" id="616378at2759"/>
<dbReference type="Proteomes" id="UP000019116">
    <property type="component" value="Chromosome 7A"/>
</dbReference>
<reference evidence="2" key="2">
    <citation type="submission" date="2018-10" db="UniProtKB">
        <authorList>
            <consortium name="EnsemblPlants"/>
        </authorList>
    </citation>
    <scope>IDENTIFICATION</scope>
</reference>
<accession>A0A3B6RQM5</accession>
<proteinExistence type="predicted"/>
<dbReference type="PANTHER" id="PTHR33800">
    <property type="entry name" value="OS06G0113600 PROTEIN"/>
    <property type="match status" value="1"/>
</dbReference>
<feature type="domain" description="KIB1-4 beta-propeller" evidence="1">
    <location>
        <begin position="114"/>
        <end position="335"/>
    </location>
</feature>
<dbReference type="Pfam" id="PF03478">
    <property type="entry name" value="Beta-prop_KIB1-4"/>
    <property type="match status" value="1"/>
</dbReference>
<evidence type="ECO:0000259" key="1">
    <source>
        <dbReference type="Pfam" id="PF03478"/>
    </source>
</evidence>
<protein>
    <recommendedName>
        <fullName evidence="1">KIB1-4 beta-propeller domain-containing protein</fullName>
    </recommendedName>
</protein>
<evidence type="ECO:0000313" key="2">
    <source>
        <dbReference type="EnsemblPlants" id="TraesCS7A02G471700.1.cds1"/>
    </source>
</evidence>
<dbReference type="EnsemblPlants" id="TraesCS7A02G471700.1">
    <property type="protein sequence ID" value="TraesCS7A02G471700.1.cds1"/>
    <property type="gene ID" value="TraesCS7A02G471700"/>
</dbReference>
<sequence>MNIPGKLLVTSVSKHLDVATLQGWAYLPDCLLHSIVAMLHSSLDLVAFAATCRSWRVAFFAYPSKSAFRTLCPPLLVRQNLGIQTPISGPHNRHTLKFIDPSNPKINRHCRIREEILLEFRYAGSSYGHLIFFHNKDCLVVDAFSGAEVSPPRLPSVTELYYCSTLTGPLASPNSHLLVSTESSLFDWLVGSDSWSELKFSNVPIKQIVELDGQFIAMDDHMKIYTLQLAPKLVLQELPAEWCHGKTPRQCLKPWLVVCHDMLLMGCYDLRFPFQRSAFCTLHLLDMSINPAKWMEMKKLNNWALFVAADTRDPPFSCINPERWGGRSNCLYYTQGSQPWGVRWLCNEPDLAKDPSTGRDLMFTRNMLRQLQSLWVYPSMFYSNGQ</sequence>
<dbReference type="Gramene" id="TraesPARA_EIv1.0_2338710.1">
    <property type="protein sequence ID" value="TraesPARA_EIv1.0_2338710.1.CDS1"/>
    <property type="gene ID" value="TraesPARA_EIv1.0_2338710"/>
</dbReference>
<dbReference type="AlphaFoldDB" id="A0A3B6RQM5"/>
<dbReference type="InterPro" id="IPR005174">
    <property type="entry name" value="KIB1-4_b-propeller"/>
</dbReference>
<dbReference type="InterPro" id="IPR036047">
    <property type="entry name" value="F-box-like_dom_sf"/>
</dbReference>
<organism evidence="2">
    <name type="scientific">Triticum aestivum</name>
    <name type="common">Wheat</name>
    <dbReference type="NCBI Taxonomy" id="4565"/>
    <lineage>
        <taxon>Eukaryota</taxon>
        <taxon>Viridiplantae</taxon>
        <taxon>Streptophyta</taxon>
        <taxon>Embryophyta</taxon>
        <taxon>Tracheophyta</taxon>
        <taxon>Spermatophyta</taxon>
        <taxon>Magnoliopsida</taxon>
        <taxon>Liliopsida</taxon>
        <taxon>Poales</taxon>
        <taxon>Poaceae</taxon>
        <taxon>BOP clade</taxon>
        <taxon>Pooideae</taxon>
        <taxon>Triticodae</taxon>
        <taxon>Triticeae</taxon>
        <taxon>Triticinae</taxon>
        <taxon>Triticum</taxon>
    </lineage>
</organism>
<dbReference type="SUPFAM" id="SSF81383">
    <property type="entry name" value="F-box domain"/>
    <property type="match status" value="1"/>
</dbReference>